<keyword evidence="8" id="KW-1185">Reference proteome</keyword>
<accession>A0ABT1HCC4</accession>
<dbReference type="RefSeq" id="WP_253660865.1">
    <property type="nucleotide sequence ID" value="NZ_BAAAJQ010000001.1"/>
</dbReference>
<keyword evidence="5 6" id="KW-0472">Membrane</keyword>
<feature type="transmembrane region" description="Helical" evidence="6">
    <location>
        <begin position="70"/>
        <end position="91"/>
    </location>
</feature>
<protein>
    <submittedName>
        <fullName evidence="7">L-lysine exporter family protein LysE/ArgO</fullName>
    </submittedName>
</protein>
<dbReference type="Proteomes" id="UP001206895">
    <property type="component" value="Unassembled WGS sequence"/>
</dbReference>
<sequence length="206" mass="20814">MNALLTAGAGLMTGAALIIAIGPQNVLVLRTGVARRHVVSVLAVCTVSDLILITAGVAGLGALVSGHPTLVTVTVATVVGGGYVIVLGLLAARRSLAPSAMTITSGGIGGRWATIGTAMALTWLNPHVYLDTVLTLGAIANSHGPQGKWEFAVGAGIASVVWFAALALAAVKLAPLFARPRAWRILDALVAAIMVTIGASLIISVW</sequence>
<dbReference type="EMBL" id="JAMTCJ010000002">
    <property type="protein sequence ID" value="MCP2175824.1"/>
    <property type="molecule type" value="Genomic_DNA"/>
</dbReference>
<evidence type="ECO:0000256" key="1">
    <source>
        <dbReference type="ARBA" id="ARBA00004651"/>
    </source>
</evidence>
<evidence type="ECO:0000256" key="2">
    <source>
        <dbReference type="ARBA" id="ARBA00022475"/>
    </source>
</evidence>
<evidence type="ECO:0000313" key="8">
    <source>
        <dbReference type="Proteomes" id="UP001206895"/>
    </source>
</evidence>
<feature type="transmembrane region" description="Helical" evidence="6">
    <location>
        <begin position="103"/>
        <end position="124"/>
    </location>
</feature>
<name>A0ABT1HCC4_9NOCA</name>
<feature type="transmembrane region" description="Helical" evidence="6">
    <location>
        <begin position="185"/>
        <end position="205"/>
    </location>
</feature>
<evidence type="ECO:0000256" key="5">
    <source>
        <dbReference type="ARBA" id="ARBA00023136"/>
    </source>
</evidence>
<evidence type="ECO:0000313" key="7">
    <source>
        <dbReference type="EMBL" id="MCP2175824.1"/>
    </source>
</evidence>
<organism evidence="7 8">
    <name type="scientific">Williamsia maris</name>
    <dbReference type="NCBI Taxonomy" id="72806"/>
    <lineage>
        <taxon>Bacteria</taxon>
        <taxon>Bacillati</taxon>
        <taxon>Actinomycetota</taxon>
        <taxon>Actinomycetes</taxon>
        <taxon>Mycobacteriales</taxon>
        <taxon>Nocardiaceae</taxon>
        <taxon>Williamsia</taxon>
    </lineage>
</organism>
<dbReference type="PANTHER" id="PTHR30086:SF20">
    <property type="entry name" value="ARGININE EXPORTER PROTEIN ARGO-RELATED"/>
    <property type="match status" value="1"/>
</dbReference>
<feature type="transmembrane region" description="Helical" evidence="6">
    <location>
        <begin position="151"/>
        <end position="173"/>
    </location>
</feature>
<evidence type="ECO:0000256" key="3">
    <source>
        <dbReference type="ARBA" id="ARBA00022692"/>
    </source>
</evidence>
<dbReference type="PANTHER" id="PTHR30086">
    <property type="entry name" value="ARGININE EXPORTER PROTEIN ARGO"/>
    <property type="match status" value="1"/>
</dbReference>
<keyword evidence="3 6" id="KW-0812">Transmembrane</keyword>
<comment type="caution">
    <text evidence="7">The sequence shown here is derived from an EMBL/GenBank/DDBJ whole genome shotgun (WGS) entry which is preliminary data.</text>
</comment>
<comment type="subcellular location">
    <subcellularLocation>
        <location evidence="1">Cell membrane</location>
        <topology evidence="1">Multi-pass membrane protein</topology>
    </subcellularLocation>
</comment>
<dbReference type="InterPro" id="IPR001123">
    <property type="entry name" value="LeuE-type"/>
</dbReference>
<proteinExistence type="predicted"/>
<gene>
    <name evidence="7" type="ORF">LX13_001643</name>
</gene>
<dbReference type="Pfam" id="PF01810">
    <property type="entry name" value="LysE"/>
    <property type="match status" value="1"/>
</dbReference>
<reference evidence="7 8" key="1">
    <citation type="submission" date="2022-06" db="EMBL/GenBank/DDBJ databases">
        <title>Genomic Encyclopedia of Archaeal and Bacterial Type Strains, Phase II (KMG-II): from individual species to whole genera.</title>
        <authorList>
            <person name="Goeker M."/>
        </authorList>
    </citation>
    <scope>NUCLEOTIDE SEQUENCE [LARGE SCALE GENOMIC DNA]</scope>
    <source>
        <strain evidence="7 8">DSM 44693</strain>
    </source>
</reference>
<keyword evidence="4 6" id="KW-1133">Transmembrane helix</keyword>
<keyword evidence="2" id="KW-1003">Cell membrane</keyword>
<evidence type="ECO:0000256" key="4">
    <source>
        <dbReference type="ARBA" id="ARBA00022989"/>
    </source>
</evidence>
<evidence type="ECO:0000256" key="6">
    <source>
        <dbReference type="SAM" id="Phobius"/>
    </source>
</evidence>
<feature type="transmembrane region" description="Helical" evidence="6">
    <location>
        <begin position="41"/>
        <end position="64"/>
    </location>
</feature>
<feature type="transmembrane region" description="Helical" evidence="6">
    <location>
        <begin position="6"/>
        <end position="29"/>
    </location>
</feature>